<feature type="transmembrane region" description="Helical" evidence="1">
    <location>
        <begin position="77"/>
        <end position="102"/>
    </location>
</feature>
<reference evidence="2 3" key="1">
    <citation type="submission" date="2014-10" db="EMBL/GenBank/DDBJ databases">
        <title>The Complete Genome Sequence for the Shellfish Pathogen Vibrio coralliilyticus RE98 Isolated from a Shellfish Hatchery.</title>
        <authorList>
            <person name="Richards G.P."/>
            <person name="Bono J.L."/>
            <person name="Watson M.A."/>
            <person name="Needleman D.S."/>
        </authorList>
    </citation>
    <scope>NUCLEOTIDE SEQUENCE [LARGE SCALE GENOMIC DNA]</scope>
    <source>
        <strain evidence="2 3">RE98</strain>
    </source>
</reference>
<dbReference type="RefSeq" id="WP_043007697.1">
    <property type="nucleotide sequence ID" value="NZ_CP009617.1"/>
</dbReference>
<dbReference type="EMBL" id="CP009617">
    <property type="protein sequence ID" value="AIW18594.1"/>
    <property type="molecule type" value="Genomic_DNA"/>
</dbReference>
<organism evidence="2 3">
    <name type="scientific">Vibrio coralliilyticus</name>
    <dbReference type="NCBI Taxonomy" id="190893"/>
    <lineage>
        <taxon>Bacteria</taxon>
        <taxon>Pseudomonadati</taxon>
        <taxon>Pseudomonadota</taxon>
        <taxon>Gammaproteobacteria</taxon>
        <taxon>Vibrionales</taxon>
        <taxon>Vibrionaceae</taxon>
        <taxon>Vibrio</taxon>
    </lineage>
</organism>
<keyword evidence="1" id="KW-1133">Transmembrane helix</keyword>
<feature type="transmembrane region" description="Helical" evidence="1">
    <location>
        <begin position="41"/>
        <end position="65"/>
    </location>
</feature>
<proteinExistence type="predicted"/>
<name>A0AAN0SAA9_9VIBR</name>
<keyword evidence="1" id="KW-0472">Membrane</keyword>
<dbReference type="Proteomes" id="UP000030081">
    <property type="component" value="Chromosome 1"/>
</dbReference>
<accession>A0AAN0SAA9</accession>
<sequence>MASKNIRYLKVLAVMVSISLLGYIIIHLIPEPYLKSDYPYASHVMFGVVVFAGVPLVLATISLAFDVFKAWGGIYCMGYLVCVSALNQIAPILVYVGLYGLIWNFYRLLQGKA</sequence>
<protein>
    <submittedName>
        <fullName evidence="2">Uncharacterized protein</fullName>
    </submittedName>
</protein>
<feature type="transmembrane region" description="Helical" evidence="1">
    <location>
        <begin position="12"/>
        <end position="29"/>
    </location>
</feature>
<dbReference type="KEGG" id="vcy:IX92_05835"/>
<evidence type="ECO:0000313" key="2">
    <source>
        <dbReference type="EMBL" id="AIW18594.1"/>
    </source>
</evidence>
<evidence type="ECO:0000313" key="3">
    <source>
        <dbReference type="Proteomes" id="UP000030081"/>
    </source>
</evidence>
<keyword evidence="1" id="KW-0812">Transmembrane</keyword>
<gene>
    <name evidence="2" type="ORF">IX92_05835</name>
</gene>
<keyword evidence="3" id="KW-1185">Reference proteome</keyword>
<evidence type="ECO:0000256" key="1">
    <source>
        <dbReference type="SAM" id="Phobius"/>
    </source>
</evidence>
<dbReference type="AlphaFoldDB" id="A0AAN0SAA9"/>